<name>A0A1Z1M3B4_9FLOR</name>
<dbReference type="AlphaFoldDB" id="A0A1Z1M3B4"/>
<gene>
    <name evidence="1" type="primary">ConsOrf1</name>
</gene>
<dbReference type="GeneID" id="33353500"/>
<accession>A0A1Z1M3B4</accession>
<dbReference type="RefSeq" id="YP_009392032.1">
    <property type="nucleotide sequence ID" value="NC_035261.1"/>
</dbReference>
<keyword evidence="1" id="KW-0150">Chloroplast</keyword>
<keyword evidence="1" id="KW-0934">Plastid</keyword>
<dbReference type="EMBL" id="MF101413">
    <property type="protein sequence ID" value="ARW60380.1"/>
    <property type="molecule type" value="Genomic_DNA"/>
</dbReference>
<reference evidence="1" key="1">
    <citation type="journal article" date="2017" name="J. Phycol.">
        <title>Analysis of chloroplast genomes and a supermatrix inform reclassification of the Rhodomelaceae (Rhodophyta).</title>
        <authorList>
            <person name="Diaz-Tapia P."/>
            <person name="Maggs C.A."/>
            <person name="West J.A."/>
            <person name="Verbruggen H."/>
        </authorList>
    </citation>
    <scope>NUCLEOTIDE SEQUENCE</scope>
    <source>
        <strain evidence="1">JH1427</strain>
    </source>
</reference>
<geneLocation type="chloroplast" evidence="1"/>
<sequence>MNSNLKNIYHSIYRNINNDNLDNVEETINSEIDLPTGWSFICLDETINYYRENINKTFSPLNQ</sequence>
<protein>
    <submittedName>
        <fullName evidence="1">Uncharacterized protein</fullName>
    </submittedName>
</protein>
<organism evidence="1">
    <name type="scientific">Periphykon beckeri</name>
    <dbReference type="NCBI Taxonomy" id="2006982"/>
    <lineage>
        <taxon>Eukaryota</taxon>
        <taxon>Rhodophyta</taxon>
        <taxon>Florideophyceae</taxon>
        <taxon>Rhodymeniophycidae</taxon>
        <taxon>Ceramiales</taxon>
        <taxon>Rhodomelaceae</taxon>
        <taxon>Periphykon</taxon>
    </lineage>
</organism>
<proteinExistence type="predicted"/>
<evidence type="ECO:0000313" key="1">
    <source>
        <dbReference type="EMBL" id="ARW60380.1"/>
    </source>
</evidence>